<feature type="non-terminal residue" evidence="7">
    <location>
        <position position="1"/>
    </location>
</feature>
<dbReference type="GO" id="GO:0005199">
    <property type="term" value="F:structural constituent of cell wall"/>
    <property type="evidence" value="ECO:0007669"/>
    <property type="project" value="InterPro"/>
</dbReference>
<keyword evidence="5 6" id="KW-1015">Disulfide bond</keyword>
<dbReference type="Proteomes" id="UP000305067">
    <property type="component" value="Unassembled WGS sequence"/>
</dbReference>
<dbReference type="AlphaFoldDB" id="A0A5C3Q3Z2"/>
<keyword evidence="6" id="KW-0732">Signal</keyword>
<dbReference type="Pfam" id="PF01185">
    <property type="entry name" value="Hydrophobin"/>
    <property type="match status" value="1"/>
</dbReference>
<reference evidence="7 8" key="1">
    <citation type="journal article" date="2019" name="Nat. Ecol. Evol.">
        <title>Megaphylogeny resolves global patterns of mushroom evolution.</title>
        <authorList>
            <person name="Varga T."/>
            <person name="Krizsan K."/>
            <person name="Foldi C."/>
            <person name="Dima B."/>
            <person name="Sanchez-Garcia M."/>
            <person name="Sanchez-Ramirez S."/>
            <person name="Szollosi G.J."/>
            <person name="Szarkandi J.G."/>
            <person name="Papp V."/>
            <person name="Albert L."/>
            <person name="Andreopoulos W."/>
            <person name="Angelini C."/>
            <person name="Antonin V."/>
            <person name="Barry K.W."/>
            <person name="Bougher N.L."/>
            <person name="Buchanan P."/>
            <person name="Buyck B."/>
            <person name="Bense V."/>
            <person name="Catcheside P."/>
            <person name="Chovatia M."/>
            <person name="Cooper J."/>
            <person name="Damon W."/>
            <person name="Desjardin D."/>
            <person name="Finy P."/>
            <person name="Geml J."/>
            <person name="Haridas S."/>
            <person name="Hughes K."/>
            <person name="Justo A."/>
            <person name="Karasinski D."/>
            <person name="Kautmanova I."/>
            <person name="Kiss B."/>
            <person name="Kocsube S."/>
            <person name="Kotiranta H."/>
            <person name="LaButti K.M."/>
            <person name="Lechner B.E."/>
            <person name="Liimatainen K."/>
            <person name="Lipzen A."/>
            <person name="Lukacs Z."/>
            <person name="Mihaltcheva S."/>
            <person name="Morgado L.N."/>
            <person name="Niskanen T."/>
            <person name="Noordeloos M.E."/>
            <person name="Ohm R.A."/>
            <person name="Ortiz-Santana B."/>
            <person name="Ovrebo C."/>
            <person name="Racz N."/>
            <person name="Riley R."/>
            <person name="Savchenko A."/>
            <person name="Shiryaev A."/>
            <person name="Soop K."/>
            <person name="Spirin V."/>
            <person name="Szebenyi C."/>
            <person name="Tomsovsky M."/>
            <person name="Tulloss R.E."/>
            <person name="Uehling J."/>
            <person name="Grigoriev I.V."/>
            <person name="Vagvolgyi C."/>
            <person name="Papp T."/>
            <person name="Martin F.M."/>
            <person name="Miettinen O."/>
            <person name="Hibbett D.S."/>
            <person name="Nagy L.G."/>
        </authorList>
    </citation>
    <scope>NUCLEOTIDE SEQUENCE [LARGE SCALE GENOMIC DNA]</scope>
    <source>
        <strain evidence="7 8">CBS 309.79</strain>
    </source>
</reference>
<keyword evidence="4 6" id="KW-0964">Secreted</keyword>
<name>A0A5C3Q3Z2_9AGAR</name>
<protein>
    <recommendedName>
        <fullName evidence="6">Hydrophobin</fullName>
    </recommendedName>
</protein>
<evidence type="ECO:0000256" key="3">
    <source>
        <dbReference type="ARBA" id="ARBA00022512"/>
    </source>
</evidence>
<dbReference type="STRING" id="1884261.A0A5C3Q3Z2"/>
<feature type="non-terminal residue" evidence="7">
    <location>
        <position position="84"/>
    </location>
</feature>
<evidence type="ECO:0000313" key="7">
    <source>
        <dbReference type="EMBL" id="TFK96784.1"/>
    </source>
</evidence>
<sequence>SKCNNGPIQCCQNTQSSSDPQASQLLALLGLNIQDVNVPIGITCSPITGIGAGSAGCSAAPVCCENNDFQGLIAIGCVPISIGL</sequence>
<dbReference type="CDD" id="cd23507">
    <property type="entry name" value="hydrophobin_I"/>
    <property type="match status" value="1"/>
</dbReference>
<comment type="subcellular location">
    <subcellularLocation>
        <location evidence="1 6">Secreted</location>
        <location evidence="1 6">Cell wall</location>
    </subcellularLocation>
</comment>
<proteinExistence type="inferred from homology"/>
<keyword evidence="8" id="KW-1185">Reference proteome</keyword>
<evidence type="ECO:0000256" key="4">
    <source>
        <dbReference type="ARBA" id="ARBA00022525"/>
    </source>
</evidence>
<evidence type="ECO:0000256" key="5">
    <source>
        <dbReference type="ARBA" id="ARBA00023157"/>
    </source>
</evidence>
<dbReference type="GO" id="GO:0009277">
    <property type="term" value="C:fungal-type cell wall"/>
    <property type="evidence" value="ECO:0007669"/>
    <property type="project" value="InterPro"/>
</dbReference>
<accession>A0A5C3Q3Z2</accession>
<dbReference type="EMBL" id="ML178855">
    <property type="protein sequence ID" value="TFK96784.1"/>
    <property type="molecule type" value="Genomic_DNA"/>
</dbReference>
<dbReference type="SMART" id="SM00075">
    <property type="entry name" value="HYDRO"/>
    <property type="match status" value="1"/>
</dbReference>
<evidence type="ECO:0000313" key="8">
    <source>
        <dbReference type="Proteomes" id="UP000305067"/>
    </source>
</evidence>
<comment type="similarity">
    <text evidence="2 6">Belongs to the fungal hydrophobin family.</text>
</comment>
<evidence type="ECO:0000256" key="6">
    <source>
        <dbReference type="RuleBase" id="RU365009"/>
    </source>
</evidence>
<evidence type="ECO:0000256" key="2">
    <source>
        <dbReference type="ARBA" id="ARBA00010446"/>
    </source>
</evidence>
<organism evidence="7 8">
    <name type="scientific">Pterulicium gracile</name>
    <dbReference type="NCBI Taxonomy" id="1884261"/>
    <lineage>
        <taxon>Eukaryota</taxon>
        <taxon>Fungi</taxon>
        <taxon>Dikarya</taxon>
        <taxon>Basidiomycota</taxon>
        <taxon>Agaricomycotina</taxon>
        <taxon>Agaricomycetes</taxon>
        <taxon>Agaricomycetidae</taxon>
        <taxon>Agaricales</taxon>
        <taxon>Pleurotineae</taxon>
        <taxon>Pterulaceae</taxon>
        <taxon>Pterulicium</taxon>
    </lineage>
</organism>
<keyword evidence="3 6" id="KW-0134">Cell wall</keyword>
<dbReference type="OrthoDB" id="4225815at2759"/>
<evidence type="ECO:0000256" key="1">
    <source>
        <dbReference type="ARBA" id="ARBA00004191"/>
    </source>
</evidence>
<dbReference type="InterPro" id="IPR001338">
    <property type="entry name" value="Class_I_Hydrophobin"/>
</dbReference>
<gene>
    <name evidence="7" type="ORF">BDV98DRAFT_494241</name>
</gene>